<evidence type="ECO:0000256" key="1">
    <source>
        <dbReference type="ARBA" id="ARBA00004141"/>
    </source>
</evidence>
<feature type="transmembrane region" description="Helical" evidence="6">
    <location>
        <begin position="196"/>
        <end position="219"/>
    </location>
</feature>
<dbReference type="STRING" id="215637.A0A4V1J5S8"/>
<feature type="domain" description="TLC" evidence="7">
    <location>
        <begin position="70"/>
        <end position="267"/>
    </location>
</feature>
<keyword evidence="4 5" id="KW-0472">Membrane</keyword>
<evidence type="ECO:0000256" key="4">
    <source>
        <dbReference type="ARBA" id="ARBA00023136"/>
    </source>
</evidence>
<gene>
    <name evidence="8" type="ORF">BJ085DRAFT_36389</name>
</gene>
<keyword evidence="2 5" id="KW-0812">Transmembrane</keyword>
<dbReference type="GO" id="GO:0016020">
    <property type="term" value="C:membrane"/>
    <property type="evidence" value="ECO:0007669"/>
    <property type="project" value="UniProtKB-SubCell"/>
</dbReference>
<evidence type="ECO:0000256" key="3">
    <source>
        <dbReference type="ARBA" id="ARBA00022989"/>
    </source>
</evidence>
<reference evidence="9" key="1">
    <citation type="journal article" date="2018" name="Nat. Microbiol.">
        <title>Leveraging single-cell genomics to expand the fungal tree of life.</title>
        <authorList>
            <person name="Ahrendt S.R."/>
            <person name="Quandt C.A."/>
            <person name="Ciobanu D."/>
            <person name="Clum A."/>
            <person name="Salamov A."/>
            <person name="Andreopoulos B."/>
            <person name="Cheng J.F."/>
            <person name="Woyke T."/>
            <person name="Pelin A."/>
            <person name="Henrissat B."/>
            <person name="Reynolds N.K."/>
            <person name="Benny G.L."/>
            <person name="Smith M.E."/>
            <person name="James T.Y."/>
            <person name="Grigoriev I.V."/>
        </authorList>
    </citation>
    <scope>NUCLEOTIDE SEQUENCE [LARGE SCALE GENOMIC DNA]</scope>
    <source>
        <strain evidence="9">RSA 468</strain>
    </source>
</reference>
<dbReference type="EMBL" id="ML002225">
    <property type="protein sequence ID" value="RKP40109.1"/>
    <property type="molecule type" value="Genomic_DNA"/>
</dbReference>
<sequence length="277" mass="31679">MTHFLESIAEYADLWSDGLRPVLAGLNLEKLTYHWPVVLASTLACSLIFTLSGILSPMLFPASFRNMKAFQRINWNIHVVSMVHCCLALYWSFPLINHPKLADDYINSYWPYFSNIAAVSCGYFLWDFVVSMRYIKQTGIGFAVHGLGSFAVFLLSFRPFINAYGPVFLMLELSTPFLNLHWFMDKLGMTGSLPQLVNGVILLATFFGSRLVFGIYWAIHLYTNFYHNWDTVPHYLAISVVVSNMALNILNFFWFSKMVSAIRGRFDQPDTLAHPIV</sequence>
<evidence type="ECO:0000313" key="8">
    <source>
        <dbReference type="EMBL" id="RKP40109.1"/>
    </source>
</evidence>
<proteinExistence type="predicted"/>
<protein>
    <submittedName>
        <fullName evidence="8">TLC domain-containing protein</fullName>
    </submittedName>
</protein>
<evidence type="ECO:0000256" key="2">
    <source>
        <dbReference type="ARBA" id="ARBA00022692"/>
    </source>
</evidence>
<dbReference type="GO" id="GO:0055088">
    <property type="term" value="P:lipid homeostasis"/>
    <property type="evidence" value="ECO:0007669"/>
    <property type="project" value="TreeGrafter"/>
</dbReference>
<dbReference type="InterPro" id="IPR050846">
    <property type="entry name" value="TLCD"/>
</dbReference>
<evidence type="ECO:0000313" key="9">
    <source>
        <dbReference type="Proteomes" id="UP000268162"/>
    </source>
</evidence>
<evidence type="ECO:0000259" key="7">
    <source>
        <dbReference type="PROSITE" id="PS50922"/>
    </source>
</evidence>
<feature type="transmembrane region" description="Helical" evidence="6">
    <location>
        <begin position="75"/>
        <end position="93"/>
    </location>
</feature>
<comment type="subcellular location">
    <subcellularLocation>
        <location evidence="1">Membrane</location>
        <topology evidence="1">Multi-pass membrane protein</topology>
    </subcellularLocation>
</comment>
<keyword evidence="3 6" id="KW-1133">Transmembrane helix</keyword>
<dbReference type="GO" id="GO:0005783">
    <property type="term" value="C:endoplasmic reticulum"/>
    <property type="evidence" value="ECO:0007669"/>
    <property type="project" value="TreeGrafter"/>
</dbReference>
<dbReference type="PANTHER" id="PTHR13439:SF0">
    <property type="entry name" value="TOPOISOMERASE I DAMAGE AFFECTED PROTEIN 4"/>
    <property type="match status" value="1"/>
</dbReference>
<dbReference type="PROSITE" id="PS50922">
    <property type="entry name" value="TLC"/>
    <property type="match status" value="1"/>
</dbReference>
<dbReference type="AlphaFoldDB" id="A0A4V1J5S8"/>
<feature type="transmembrane region" description="Helical" evidence="6">
    <location>
        <begin position="33"/>
        <end position="55"/>
    </location>
</feature>
<dbReference type="PANTHER" id="PTHR13439">
    <property type="entry name" value="CT120 PROTEIN"/>
    <property type="match status" value="1"/>
</dbReference>
<accession>A0A4V1J5S8</accession>
<keyword evidence="9" id="KW-1185">Reference proteome</keyword>
<dbReference type="InterPro" id="IPR006634">
    <property type="entry name" value="TLC-dom"/>
</dbReference>
<name>A0A4V1J5S8_9FUNG</name>
<feature type="transmembrane region" description="Helical" evidence="6">
    <location>
        <begin position="109"/>
        <end position="126"/>
    </location>
</feature>
<evidence type="ECO:0000256" key="5">
    <source>
        <dbReference type="PROSITE-ProRule" id="PRU00205"/>
    </source>
</evidence>
<feature type="transmembrane region" description="Helical" evidence="6">
    <location>
        <begin position="138"/>
        <end position="157"/>
    </location>
</feature>
<dbReference type="SMART" id="SM00724">
    <property type="entry name" value="TLC"/>
    <property type="match status" value="1"/>
</dbReference>
<feature type="transmembrane region" description="Helical" evidence="6">
    <location>
        <begin position="163"/>
        <end position="184"/>
    </location>
</feature>
<organism evidence="8 9">
    <name type="scientific">Dimargaris cristalligena</name>
    <dbReference type="NCBI Taxonomy" id="215637"/>
    <lineage>
        <taxon>Eukaryota</taxon>
        <taxon>Fungi</taxon>
        <taxon>Fungi incertae sedis</taxon>
        <taxon>Zoopagomycota</taxon>
        <taxon>Kickxellomycotina</taxon>
        <taxon>Dimargaritomycetes</taxon>
        <taxon>Dimargaritales</taxon>
        <taxon>Dimargaritaceae</taxon>
        <taxon>Dimargaris</taxon>
    </lineage>
</organism>
<feature type="transmembrane region" description="Helical" evidence="6">
    <location>
        <begin position="234"/>
        <end position="255"/>
    </location>
</feature>
<dbReference type="Pfam" id="PF03798">
    <property type="entry name" value="TRAM_LAG1_CLN8"/>
    <property type="match status" value="1"/>
</dbReference>
<dbReference type="Proteomes" id="UP000268162">
    <property type="component" value="Unassembled WGS sequence"/>
</dbReference>
<evidence type="ECO:0000256" key="6">
    <source>
        <dbReference type="SAM" id="Phobius"/>
    </source>
</evidence>